<evidence type="ECO:0000313" key="10">
    <source>
        <dbReference type="EMBL" id="TKZ35930.1"/>
    </source>
</evidence>
<dbReference type="HAMAP" id="MF_00197">
    <property type="entry name" value="DAP_epimerase"/>
    <property type="match status" value="1"/>
</dbReference>
<dbReference type="InterPro" id="IPR001653">
    <property type="entry name" value="DAP_epimerase_DapF"/>
</dbReference>
<dbReference type="EC" id="5.1.1.7" evidence="3 8"/>
<feature type="binding site" evidence="8">
    <location>
        <begin position="82"/>
        <end position="83"/>
    </location>
    <ligand>
        <name>substrate</name>
    </ligand>
</feature>
<keyword evidence="5 8" id="KW-0457">Lysine biosynthesis</keyword>
<feature type="binding site" evidence="8">
    <location>
        <position position="16"/>
    </location>
    <ligand>
        <name>substrate</name>
    </ligand>
</feature>
<feature type="site" description="Could be important to modulate the pK values of the two catalytic cysteine residues" evidence="8">
    <location>
        <position position="172"/>
    </location>
</feature>
<sequence length="288" mass="32049">MTNKILSFTKMHGIGNDYIYIDCFKEDFTIKEAKKYAPILSDRHFSIGGDGIILIMPSEKNDKADVRMRMFNADGSESEMCGNGIRCVAKYTYDKGISKNNPLKIETLRGILEAKLFIKNGEVDSVEINMDSPILEGLKIPTTINKNPIIDEPIEINGKKYLFTAVSMGNPHAVIFVDDLENLDISSIGKLIENNSIFPNRTNVEFVEIINKGEVRQRTWERGSGETLACGTGASAVCVAGFISERTESKILNHLLGGDLTLDYRDGKVFMKGEARYSFEGKINLSNL</sequence>
<reference evidence="10 11" key="1">
    <citation type="journal article" date="2019" name="Anaerobe">
        <title>Brachyspira catarrhinii sp. nov., an anaerobic intestinal spirochaete isolated from vervet monkeys may have been misidentified as Brachyspira aalborgi in previous studies.</title>
        <authorList>
            <person name="Phillips N.D."/>
            <person name="La T."/>
            <person name="Hampson D.J."/>
        </authorList>
    </citation>
    <scope>NUCLEOTIDE SEQUENCE [LARGE SCALE GENOMIC DNA]</scope>
    <source>
        <strain evidence="10 11">Z12</strain>
    </source>
</reference>
<proteinExistence type="inferred from homology"/>
<feature type="active site" description="Proton acceptor" evidence="8">
    <location>
        <position position="230"/>
    </location>
</feature>
<dbReference type="InterPro" id="IPR018510">
    <property type="entry name" value="DAP_epimerase_AS"/>
</dbReference>
<accession>A0ABY2TSR7</accession>
<evidence type="ECO:0000256" key="5">
    <source>
        <dbReference type="ARBA" id="ARBA00023154"/>
    </source>
</evidence>
<name>A0ABY2TSR7_9SPIR</name>
<dbReference type="Pfam" id="PF01678">
    <property type="entry name" value="DAP_epimerase"/>
    <property type="match status" value="2"/>
</dbReference>
<dbReference type="EMBL" id="SJDU01000039">
    <property type="protein sequence ID" value="TKZ35930.1"/>
    <property type="molecule type" value="Genomic_DNA"/>
</dbReference>
<keyword evidence="6 8" id="KW-0413">Isomerase</keyword>
<comment type="pathway">
    <text evidence="1 8">Amino-acid biosynthesis; L-lysine biosynthesis via DAP pathway; DL-2,6-diaminopimelate from LL-2,6-diaminopimelate: step 1/1.</text>
</comment>
<evidence type="ECO:0000256" key="2">
    <source>
        <dbReference type="ARBA" id="ARBA00010219"/>
    </source>
</evidence>
<comment type="caution">
    <text evidence="10">The sequence shown here is derived from an EMBL/GenBank/DDBJ whole genome shotgun (WGS) entry which is preliminary data.</text>
</comment>
<feature type="active site" description="Proton donor" evidence="8">
    <location>
        <position position="81"/>
    </location>
</feature>
<dbReference type="PANTHER" id="PTHR31689:SF0">
    <property type="entry name" value="DIAMINOPIMELATE EPIMERASE"/>
    <property type="match status" value="1"/>
</dbReference>
<evidence type="ECO:0000256" key="1">
    <source>
        <dbReference type="ARBA" id="ARBA00005196"/>
    </source>
</evidence>
<feature type="binding site" evidence="8">
    <location>
        <position position="72"/>
    </location>
    <ligand>
        <name>substrate</name>
    </ligand>
</feature>
<keyword evidence="8" id="KW-0963">Cytoplasm</keyword>
<keyword evidence="11" id="KW-1185">Reference proteome</keyword>
<evidence type="ECO:0000256" key="6">
    <source>
        <dbReference type="ARBA" id="ARBA00023235"/>
    </source>
</evidence>
<comment type="catalytic activity">
    <reaction evidence="7 8">
        <text>(2S,6S)-2,6-diaminopimelate = meso-2,6-diaminopimelate</text>
        <dbReference type="Rhea" id="RHEA:15393"/>
        <dbReference type="ChEBI" id="CHEBI:57609"/>
        <dbReference type="ChEBI" id="CHEBI:57791"/>
        <dbReference type="EC" id="5.1.1.7"/>
    </reaction>
</comment>
<dbReference type="RefSeq" id="WP_137997590.1">
    <property type="nucleotide sequence ID" value="NZ_SJDU01000039.1"/>
</dbReference>
<dbReference type="SUPFAM" id="SSF54506">
    <property type="entry name" value="Diaminopimelate epimerase-like"/>
    <property type="match status" value="2"/>
</dbReference>
<organism evidence="10 11">
    <name type="scientific">Brachyspira catarrhinii</name>
    <dbReference type="NCBI Taxonomy" id="2528966"/>
    <lineage>
        <taxon>Bacteria</taxon>
        <taxon>Pseudomonadati</taxon>
        <taxon>Spirochaetota</taxon>
        <taxon>Spirochaetia</taxon>
        <taxon>Brachyspirales</taxon>
        <taxon>Brachyspiraceae</taxon>
        <taxon>Brachyspira</taxon>
    </lineage>
</organism>
<comment type="subunit">
    <text evidence="8">Homodimer.</text>
</comment>
<dbReference type="Gene3D" id="3.10.310.10">
    <property type="entry name" value="Diaminopimelate Epimerase, Chain A, domain 1"/>
    <property type="match status" value="2"/>
</dbReference>
<comment type="caution">
    <text evidence="8">Lacks conserved residue(s) required for the propagation of feature annotation.</text>
</comment>
<comment type="function">
    <text evidence="8">Catalyzes the stereoinversion of LL-2,6-diaminopimelate (L,L-DAP) to meso-diaminopimelate (meso-DAP), a precursor of L-lysine and an essential component of the bacterial peptidoglycan.</text>
</comment>
<evidence type="ECO:0000313" key="11">
    <source>
        <dbReference type="Proteomes" id="UP000310168"/>
    </source>
</evidence>
<comment type="similarity">
    <text evidence="2 8">Belongs to the diaminopimelate epimerase family.</text>
</comment>
<evidence type="ECO:0000256" key="8">
    <source>
        <dbReference type="HAMAP-Rule" id="MF_00197"/>
    </source>
</evidence>
<keyword evidence="4 8" id="KW-0028">Amino-acid biosynthesis</keyword>
<evidence type="ECO:0000256" key="7">
    <source>
        <dbReference type="ARBA" id="ARBA00051712"/>
    </source>
</evidence>
<feature type="binding site" evidence="8">
    <location>
        <begin position="231"/>
        <end position="232"/>
    </location>
    <ligand>
        <name>substrate</name>
    </ligand>
</feature>
<feature type="active site" evidence="9">
    <location>
        <position position="81"/>
    </location>
</feature>
<evidence type="ECO:0000256" key="9">
    <source>
        <dbReference type="PROSITE-ProRule" id="PRU10125"/>
    </source>
</evidence>
<dbReference type="GO" id="GO:0008837">
    <property type="term" value="F:diaminopimelate epimerase activity"/>
    <property type="evidence" value="ECO:0007669"/>
    <property type="project" value="UniProtKB-EC"/>
</dbReference>
<dbReference type="PANTHER" id="PTHR31689">
    <property type="entry name" value="DIAMINOPIMELATE EPIMERASE, CHLOROPLASTIC"/>
    <property type="match status" value="1"/>
</dbReference>
<dbReference type="Proteomes" id="UP000310168">
    <property type="component" value="Unassembled WGS sequence"/>
</dbReference>
<dbReference type="NCBIfam" id="TIGR00652">
    <property type="entry name" value="DapF"/>
    <property type="match status" value="1"/>
</dbReference>
<dbReference type="PROSITE" id="PS01326">
    <property type="entry name" value="DAP_EPIMERASE"/>
    <property type="match status" value="1"/>
</dbReference>
<feature type="binding site" evidence="8">
    <location>
        <position position="203"/>
    </location>
    <ligand>
        <name>substrate</name>
    </ligand>
</feature>
<evidence type="ECO:0000256" key="3">
    <source>
        <dbReference type="ARBA" id="ARBA00013080"/>
    </source>
</evidence>
<comment type="subcellular location">
    <subcellularLocation>
        <location evidence="8">Cytoplasm</location>
    </subcellularLocation>
</comment>
<feature type="binding site" evidence="8">
    <location>
        <begin position="221"/>
        <end position="222"/>
    </location>
    <ligand>
        <name>substrate</name>
    </ligand>
</feature>
<evidence type="ECO:0000256" key="4">
    <source>
        <dbReference type="ARBA" id="ARBA00022605"/>
    </source>
</evidence>
<protein>
    <recommendedName>
        <fullName evidence="3 8">Diaminopimelate epimerase</fullName>
        <shortName evidence="8">DAP epimerase</shortName>
        <ecNumber evidence="3 8">5.1.1.7</ecNumber>
    </recommendedName>
    <alternativeName>
        <fullName evidence="8">PLP-independent amino acid racemase</fullName>
    </alternativeName>
</protein>
<gene>
    <name evidence="8" type="primary">dapF</name>
    <name evidence="10" type="ORF">EZH24_02685</name>
</gene>
<feature type="site" description="Could be important to modulate the pK values of the two catalytic cysteine residues" evidence="8">
    <location>
        <position position="221"/>
    </location>
</feature>
<feature type="binding site" evidence="8">
    <location>
        <position position="170"/>
    </location>
    <ligand>
        <name>substrate</name>
    </ligand>
</feature>